<evidence type="ECO:0000256" key="3">
    <source>
        <dbReference type="PROSITE-ProRule" id="PRU00169"/>
    </source>
</evidence>
<evidence type="ECO:0000313" key="9">
    <source>
        <dbReference type="Proteomes" id="UP000186883"/>
    </source>
</evidence>
<evidence type="ECO:0000259" key="5">
    <source>
        <dbReference type="PROSITE" id="PS50110"/>
    </source>
</evidence>
<keyword evidence="1" id="KW-0597">Phosphoprotein</keyword>
<keyword evidence="9" id="KW-1185">Reference proteome</keyword>
<gene>
    <name evidence="7" type="ORF">ATP06_0216185</name>
    <name evidence="6" type="ORF">AVL48_16500</name>
</gene>
<feature type="domain" description="Response regulatory" evidence="5">
    <location>
        <begin position="4"/>
        <end position="108"/>
    </location>
</feature>
<comment type="caution">
    <text evidence="6">The sequence shown here is derived from an EMBL/GenBank/DDBJ whole genome shotgun (WGS) entry which is preliminary data.</text>
</comment>
<dbReference type="PROSITE" id="PS50043">
    <property type="entry name" value="HTH_LUXR_2"/>
    <property type="match status" value="1"/>
</dbReference>
<organism evidence="6 8">
    <name type="scientific">Amycolatopsis regifaucium</name>
    <dbReference type="NCBI Taxonomy" id="546365"/>
    <lineage>
        <taxon>Bacteria</taxon>
        <taxon>Bacillati</taxon>
        <taxon>Actinomycetota</taxon>
        <taxon>Actinomycetes</taxon>
        <taxon>Pseudonocardiales</taxon>
        <taxon>Pseudonocardiaceae</taxon>
        <taxon>Amycolatopsis</taxon>
    </lineage>
</organism>
<dbReference type="RefSeq" id="WP_061981032.1">
    <property type="nucleotide sequence ID" value="NZ_FOPQ01000002.1"/>
</dbReference>
<name>A0A154M441_9PSEU</name>
<dbReference type="AlphaFoldDB" id="A0A154M441"/>
<dbReference type="Pfam" id="PF00196">
    <property type="entry name" value="GerE"/>
    <property type="match status" value="1"/>
</dbReference>
<evidence type="ECO:0000313" key="6">
    <source>
        <dbReference type="EMBL" id="KZB79200.1"/>
    </source>
</evidence>
<dbReference type="InterPro" id="IPR000792">
    <property type="entry name" value="Tscrpt_reg_LuxR_C"/>
</dbReference>
<dbReference type="InterPro" id="IPR001789">
    <property type="entry name" value="Sig_transdc_resp-reg_receiver"/>
</dbReference>
<dbReference type="InterPro" id="IPR039420">
    <property type="entry name" value="WalR-like"/>
</dbReference>
<evidence type="ECO:0000313" key="7">
    <source>
        <dbReference type="EMBL" id="OKA07384.1"/>
    </source>
</evidence>
<reference evidence="7 9" key="2">
    <citation type="submission" date="2016-11" db="EMBL/GenBank/DDBJ databases">
        <title>Genome sequencing of Amycolatopsis regifaucium.</title>
        <authorList>
            <person name="Mayilraj S."/>
            <person name="Kaur N."/>
        </authorList>
    </citation>
    <scope>NUCLEOTIDE SEQUENCE [LARGE SCALE GENOMIC DNA]</scope>
    <source>
        <strain evidence="7 9">GY080</strain>
    </source>
</reference>
<dbReference type="InterPro" id="IPR016032">
    <property type="entry name" value="Sig_transdc_resp-reg_C-effctor"/>
</dbReference>
<dbReference type="InterPro" id="IPR058245">
    <property type="entry name" value="NreC/VraR/RcsB-like_REC"/>
</dbReference>
<evidence type="ECO:0008006" key="10">
    <source>
        <dbReference type="Google" id="ProtNLM"/>
    </source>
</evidence>
<accession>A0A154M441</accession>
<dbReference type="EMBL" id="LOBU02000013">
    <property type="protein sequence ID" value="OKA07384.1"/>
    <property type="molecule type" value="Genomic_DNA"/>
</dbReference>
<sequence length="203" mass="21371">MATTVVVADDRQHARAALREALSGEISVLAEVMSGPDAARETARLRPDVLLINARLGPPPGVAGTSVLVFTEVDNDVSVLRAMRSGVLGYLLETAPPSQIVRAVHSVAAGAAYFDATIADYVTAALGDPESVRNPFPQLTSRQHEVLELLATGLPNPAIARQLGLSSKTVRNQVSVILTKLGVKDRSLAADLARKAFCLTDAP</sequence>
<dbReference type="Proteomes" id="UP000186883">
    <property type="component" value="Unassembled WGS sequence"/>
</dbReference>
<evidence type="ECO:0000256" key="2">
    <source>
        <dbReference type="ARBA" id="ARBA00023125"/>
    </source>
</evidence>
<dbReference type="GO" id="GO:0003677">
    <property type="term" value="F:DNA binding"/>
    <property type="evidence" value="ECO:0007669"/>
    <property type="project" value="UniProtKB-KW"/>
</dbReference>
<dbReference type="PROSITE" id="PS50110">
    <property type="entry name" value="RESPONSE_REGULATORY"/>
    <property type="match status" value="1"/>
</dbReference>
<dbReference type="InterPro" id="IPR011006">
    <property type="entry name" value="CheY-like_superfamily"/>
</dbReference>
<dbReference type="Gene3D" id="3.40.50.2300">
    <property type="match status" value="1"/>
</dbReference>
<dbReference type="SUPFAM" id="SSF46894">
    <property type="entry name" value="C-terminal effector domain of the bipartite response regulators"/>
    <property type="match status" value="1"/>
</dbReference>
<dbReference type="PRINTS" id="PR00038">
    <property type="entry name" value="HTHLUXR"/>
</dbReference>
<evidence type="ECO:0000259" key="4">
    <source>
        <dbReference type="PROSITE" id="PS50043"/>
    </source>
</evidence>
<evidence type="ECO:0000256" key="1">
    <source>
        <dbReference type="ARBA" id="ARBA00022553"/>
    </source>
</evidence>
<dbReference type="GO" id="GO:0006355">
    <property type="term" value="P:regulation of DNA-templated transcription"/>
    <property type="evidence" value="ECO:0007669"/>
    <property type="project" value="InterPro"/>
</dbReference>
<reference evidence="6 8" key="1">
    <citation type="submission" date="2015-12" db="EMBL/GenBank/DDBJ databases">
        <title>Amycolatopsis regifaucium genome sequencing and assembly.</title>
        <authorList>
            <person name="Mayilraj S."/>
        </authorList>
    </citation>
    <scope>NUCLEOTIDE SEQUENCE [LARGE SCALE GENOMIC DNA]</scope>
    <source>
        <strain evidence="6 8">GY080</strain>
    </source>
</reference>
<dbReference type="SUPFAM" id="SSF52172">
    <property type="entry name" value="CheY-like"/>
    <property type="match status" value="1"/>
</dbReference>
<dbReference type="OrthoDB" id="3629734at2"/>
<dbReference type="SMART" id="SM00421">
    <property type="entry name" value="HTH_LUXR"/>
    <property type="match status" value="1"/>
</dbReference>
<protein>
    <recommendedName>
        <fullName evidence="10">DNA-binding response regulator</fullName>
    </recommendedName>
</protein>
<dbReference type="Proteomes" id="UP000076321">
    <property type="component" value="Unassembled WGS sequence"/>
</dbReference>
<dbReference type="CDD" id="cd06170">
    <property type="entry name" value="LuxR_C_like"/>
    <property type="match status" value="1"/>
</dbReference>
<comment type="caution">
    <text evidence="3">Lacks conserved residue(s) required for the propagation of feature annotation.</text>
</comment>
<dbReference type="EMBL" id="LQCI01000052">
    <property type="protein sequence ID" value="KZB79200.1"/>
    <property type="molecule type" value="Genomic_DNA"/>
</dbReference>
<keyword evidence="2" id="KW-0238">DNA-binding</keyword>
<evidence type="ECO:0000313" key="8">
    <source>
        <dbReference type="Proteomes" id="UP000076321"/>
    </source>
</evidence>
<dbReference type="PANTHER" id="PTHR43214:SF43">
    <property type="entry name" value="TWO-COMPONENT RESPONSE REGULATOR"/>
    <property type="match status" value="1"/>
</dbReference>
<dbReference type="PANTHER" id="PTHR43214">
    <property type="entry name" value="TWO-COMPONENT RESPONSE REGULATOR"/>
    <property type="match status" value="1"/>
</dbReference>
<dbReference type="CDD" id="cd17535">
    <property type="entry name" value="REC_NarL-like"/>
    <property type="match status" value="1"/>
</dbReference>
<feature type="domain" description="HTH luxR-type" evidence="4">
    <location>
        <begin position="132"/>
        <end position="197"/>
    </location>
</feature>
<dbReference type="GO" id="GO:0000160">
    <property type="term" value="P:phosphorelay signal transduction system"/>
    <property type="evidence" value="ECO:0007669"/>
    <property type="project" value="InterPro"/>
</dbReference>
<proteinExistence type="predicted"/>